<evidence type="ECO:0000313" key="2">
    <source>
        <dbReference type="Proteomes" id="UP001642360"/>
    </source>
</evidence>
<dbReference type="AlphaFoldDB" id="A0ABC8UG52"/>
<name>A0ABC8UG52_9AQUA</name>
<protein>
    <submittedName>
        <fullName evidence="1">Uncharacterized protein</fullName>
    </submittedName>
</protein>
<gene>
    <name evidence="1" type="ORF">ILEXP_LOCUS49947</name>
</gene>
<dbReference type="Proteomes" id="UP001642360">
    <property type="component" value="Unassembled WGS sequence"/>
</dbReference>
<sequence>MLLASSTSLSMAKAVVTIKSKSCSRRPTILPRMDNFSPSSNFLTLAISVATYWSAKRANSVNLATYSITDIVPCLRSRNSRAFACLAVAGKYFPMKSSWNSTHVMASKFLESFTQSHHTWDSPSNWNVARVILVASEVISIALKILSTCRNQ</sequence>
<accession>A0ABC8UG52</accession>
<reference evidence="1 2" key="1">
    <citation type="submission" date="2024-02" db="EMBL/GenBank/DDBJ databases">
        <authorList>
            <person name="Vignale AGUSTIN F."/>
            <person name="Sosa J E."/>
            <person name="Modenutti C."/>
        </authorList>
    </citation>
    <scope>NUCLEOTIDE SEQUENCE [LARGE SCALE GENOMIC DNA]</scope>
</reference>
<dbReference type="EMBL" id="CAUOFW020007622">
    <property type="protein sequence ID" value="CAK9179994.1"/>
    <property type="molecule type" value="Genomic_DNA"/>
</dbReference>
<organism evidence="1 2">
    <name type="scientific">Ilex paraguariensis</name>
    <name type="common">yerba mate</name>
    <dbReference type="NCBI Taxonomy" id="185542"/>
    <lineage>
        <taxon>Eukaryota</taxon>
        <taxon>Viridiplantae</taxon>
        <taxon>Streptophyta</taxon>
        <taxon>Embryophyta</taxon>
        <taxon>Tracheophyta</taxon>
        <taxon>Spermatophyta</taxon>
        <taxon>Magnoliopsida</taxon>
        <taxon>eudicotyledons</taxon>
        <taxon>Gunneridae</taxon>
        <taxon>Pentapetalae</taxon>
        <taxon>asterids</taxon>
        <taxon>campanulids</taxon>
        <taxon>Aquifoliales</taxon>
        <taxon>Aquifoliaceae</taxon>
        <taxon>Ilex</taxon>
    </lineage>
</organism>
<keyword evidence="2" id="KW-1185">Reference proteome</keyword>
<comment type="caution">
    <text evidence="1">The sequence shown here is derived from an EMBL/GenBank/DDBJ whole genome shotgun (WGS) entry which is preliminary data.</text>
</comment>
<proteinExistence type="predicted"/>
<evidence type="ECO:0000313" key="1">
    <source>
        <dbReference type="EMBL" id="CAK9179994.1"/>
    </source>
</evidence>